<evidence type="ECO:0000313" key="1">
    <source>
        <dbReference type="EMBL" id="MDT8900692.1"/>
    </source>
</evidence>
<dbReference type="RefSeq" id="WP_413779229.1">
    <property type="nucleotide sequence ID" value="NZ_JAUOZS010000001.1"/>
</dbReference>
<proteinExistence type="predicted"/>
<reference evidence="1 2" key="1">
    <citation type="submission" date="2023-07" db="EMBL/GenBank/DDBJ databases">
        <title>The novel representative of Negativicutes class, Anaeroselena agilis gen. nov. sp. nov.</title>
        <authorList>
            <person name="Prokofeva M.I."/>
            <person name="Elcheninov A.G."/>
            <person name="Klyukina A."/>
            <person name="Kublanov I.V."/>
            <person name="Frolov E.N."/>
            <person name="Podosokorskaya O.A."/>
        </authorList>
    </citation>
    <scope>NUCLEOTIDE SEQUENCE [LARGE SCALE GENOMIC DNA]</scope>
    <source>
        <strain evidence="1 2">4137-cl</strain>
    </source>
</reference>
<gene>
    <name evidence="1" type="ORF">Q4T40_05485</name>
</gene>
<comment type="caution">
    <text evidence="1">The sequence shown here is derived from an EMBL/GenBank/DDBJ whole genome shotgun (WGS) entry which is preliminary data.</text>
</comment>
<accession>A0ABU3NWY4</accession>
<name>A0ABU3NWY4_9FIRM</name>
<evidence type="ECO:0000313" key="2">
    <source>
        <dbReference type="Proteomes" id="UP001254848"/>
    </source>
</evidence>
<organism evidence="1 2">
    <name type="scientific">Anaeroselena agilis</name>
    <dbReference type="NCBI Taxonomy" id="3063788"/>
    <lineage>
        <taxon>Bacteria</taxon>
        <taxon>Bacillati</taxon>
        <taxon>Bacillota</taxon>
        <taxon>Negativicutes</taxon>
        <taxon>Acetonemataceae</taxon>
        <taxon>Anaeroselena</taxon>
    </lineage>
</organism>
<protein>
    <submittedName>
        <fullName evidence="1">Uncharacterized protein</fullName>
    </submittedName>
</protein>
<dbReference type="EMBL" id="JAUOZS010000001">
    <property type="protein sequence ID" value="MDT8900692.1"/>
    <property type="molecule type" value="Genomic_DNA"/>
</dbReference>
<dbReference type="Proteomes" id="UP001254848">
    <property type="component" value="Unassembled WGS sequence"/>
</dbReference>
<sequence length="82" mass="8746">MSDGLTIIEADSITVEVVDKQSGRTFRRNLPVKYIETDNGVILAGETLAGAPCEIALLSDAAVARMIDVTGRGPDSHRCDND</sequence>
<keyword evidence="2" id="KW-1185">Reference proteome</keyword>